<dbReference type="AlphaFoldDB" id="A0AA88DSE8"/>
<dbReference type="EMBL" id="BTGU01000097">
    <property type="protein sequence ID" value="GMN60316.1"/>
    <property type="molecule type" value="Genomic_DNA"/>
</dbReference>
<organism evidence="2 3">
    <name type="scientific">Ficus carica</name>
    <name type="common">Common fig</name>
    <dbReference type="NCBI Taxonomy" id="3494"/>
    <lineage>
        <taxon>Eukaryota</taxon>
        <taxon>Viridiplantae</taxon>
        <taxon>Streptophyta</taxon>
        <taxon>Embryophyta</taxon>
        <taxon>Tracheophyta</taxon>
        <taxon>Spermatophyta</taxon>
        <taxon>Magnoliopsida</taxon>
        <taxon>eudicotyledons</taxon>
        <taxon>Gunneridae</taxon>
        <taxon>Pentapetalae</taxon>
        <taxon>rosids</taxon>
        <taxon>fabids</taxon>
        <taxon>Rosales</taxon>
        <taxon>Moraceae</taxon>
        <taxon>Ficeae</taxon>
        <taxon>Ficus</taxon>
    </lineage>
</organism>
<protein>
    <submittedName>
        <fullName evidence="2">Uncharacterized protein</fullName>
    </submittedName>
</protein>
<evidence type="ECO:0000256" key="1">
    <source>
        <dbReference type="SAM" id="Phobius"/>
    </source>
</evidence>
<keyword evidence="1" id="KW-0472">Membrane</keyword>
<gene>
    <name evidence="2" type="ORF">TIFTF001_029410</name>
</gene>
<evidence type="ECO:0000313" key="2">
    <source>
        <dbReference type="EMBL" id="GMN60316.1"/>
    </source>
</evidence>
<keyword evidence="3" id="KW-1185">Reference proteome</keyword>
<accession>A0AA88DSE8</accession>
<comment type="caution">
    <text evidence="2">The sequence shown here is derived from an EMBL/GenBank/DDBJ whole genome shotgun (WGS) entry which is preliminary data.</text>
</comment>
<dbReference type="Proteomes" id="UP001187192">
    <property type="component" value="Unassembled WGS sequence"/>
</dbReference>
<feature type="transmembrane region" description="Helical" evidence="1">
    <location>
        <begin position="84"/>
        <end position="108"/>
    </location>
</feature>
<sequence length="131" mass="14354">MCHESKSRTGVGFQDQCWVSEQEPKLSFRIEGSYEGRGQLSRLGSGSAFWTKPGVGVWFQDGSQGQVSRLGLRLGFETRVEVKFWYRGCIAVLVSGSSLGIGVGLVFMTGLDFEIGIGVRVRIGVGFRDRA</sequence>
<reference evidence="2" key="1">
    <citation type="submission" date="2023-07" db="EMBL/GenBank/DDBJ databases">
        <title>draft genome sequence of fig (Ficus carica).</title>
        <authorList>
            <person name="Takahashi T."/>
            <person name="Nishimura K."/>
        </authorList>
    </citation>
    <scope>NUCLEOTIDE SEQUENCE</scope>
</reference>
<keyword evidence="1" id="KW-1133">Transmembrane helix</keyword>
<proteinExistence type="predicted"/>
<keyword evidence="1" id="KW-0812">Transmembrane</keyword>
<evidence type="ECO:0000313" key="3">
    <source>
        <dbReference type="Proteomes" id="UP001187192"/>
    </source>
</evidence>
<name>A0AA88DSE8_FICCA</name>